<comment type="caution">
    <text evidence="1">The sequence shown here is derived from an EMBL/GenBank/DDBJ whole genome shotgun (WGS) entry which is preliminary data.</text>
</comment>
<reference evidence="1 2" key="1">
    <citation type="submission" date="2013-06" db="EMBL/GenBank/DDBJ databases">
        <authorList>
            <person name="Weinstock G."/>
            <person name="Sodergren E."/>
            <person name="Lobos E.A."/>
            <person name="Fulton L."/>
            <person name="Fulton R."/>
            <person name="Courtney L."/>
            <person name="Fronick C."/>
            <person name="O'Laughlin M."/>
            <person name="Godfrey J."/>
            <person name="Wilson R.M."/>
            <person name="Miner T."/>
            <person name="Farmer C."/>
            <person name="Delehaunty K."/>
            <person name="Cordes M."/>
            <person name="Minx P."/>
            <person name="Tomlinson C."/>
            <person name="Chen J."/>
            <person name="Wollam A."/>
            <person name="Pepin K.H."/>
            <person name="Bhonagiri V."/>
            <person name="Zhang X."/>
            <person name="Warren W."/>
            <person name="Mitreva M."/>
            <person name="Mardis E.R."/>
            <person name="Wilson R.K."/>
        </authorList>
    </citation>
    <scope>NUCLEOTIDE SEQUENCE [LARGE SCALE GENOMIC DNA]</scope>
    <source>
        <strain evidence="1 2">F0510</strain>
    </source>
</reference>
<evidence type="ECO:0000313" key="1">
    <source>
        <dbReference type="EMBL" id="ERH15725.1"/>
    </source>
</evidence>
<name>U1PGW2_9ACTO</name>
<sequence length="64" mass="7644">MLSGRSCRLTFQLRRHPRDRAGRRHLSGQKSSPLSQDVVVDIQLRHKMMCLIDVIWEYGRHRCR</sequence>
<accession>U1PGW2</accession>
<proteinExistence type="predicted"/>
<protein>
    <submittedName>
        <fullName evidence="1">Uncharacterized protein</fullName>
    </submittedName>
</protein>
<organism evidence="1 2">
    <name type="scientific">Actinomyces johnsonii F0510</name>
    <dbReference type="NCBI Taxonomy" id="1227262"/>
    <lineage>
        <taxon>Bacteria</taxon>
        <taxon>Bacillati</taxon>
        <taxon>Actinomycetota</taxon>
        <taxon>Actinomycetes</taxon>
        <taxon>Actinomycetales</taxon>
        <taxon>Actinomycetaceae</taxon>
        <taxon>Actinomyces</taxon>
    </lineage>
</organism>
<evidence type="ECO:0000313" key="2">
    <source>
        <dbReference type="Proteomes" id="UP000016498"/>
    </source>
</evidence>
<dbReference type="EMBL" id="AWSD01000368">
    <property type="protein sequence ID" value="ERH15725.1"/>
    <property type="molecule type" value="Genomic_DNA"/>
</dbReference>
<dbReference type="Proteomes" id="UP000016498">
    <property type="component" value="Unassembled WGS sequence"/>
</dbReference>
<dbReference type="AlphaFoldDB" id="U1PGW2"/>
<dbReference type="HOGENOM" id="CLU_2857573_0_0_11"/>
<gene>
    <name evidence="1" type="ORF">HMPREF1549_03012</name>
</gene>